<accession>A0A383F5L9</accession>
<reference evidence="1" key="1">
    <citation type="submission" date="2018-05" db="EMBL/GenBank/DDBJ databases">
        <authorList>
            <person name="Lanie J.A."/>
            <person name="Ng W.-L."/>
            <person name="Kazmierczak K.M."/>
            <person name="Andrzejewski T.M."/>
            <person name="Davidsen T.M."/>
            <person name="Wayne K.J."/>
            <person name="Tettelin H."/>
            <person name="Glass J.I."/>
            <person name="Rusch D."/>
            <person name="Podicherti R."/>
            <person name="Tsui H.-C.T."/>
            <person name="Winkler M.E."/>
        </authorList>
    </citation>
    <scope>NUCLEOTIDE SEQUENCE</scope>
</reference>
<evidence type="ECO:0000313" key="1">
    <source>
        <dbReference type="EMBL" id="SVE63668.1"/>
    </source>
</evidence>
<proteinExistence type="predicted"/>
<dbReference type="EMBL" id="UINC01231223">
    <property type="protein sequence ID" value="SVE63668.1"/>
    <property type="molecule type" value="Genomic_DNA"/>
</dbReference>
<sequence>MSSSDLALPRQHGVLDSALWSKTSIAQLGQSIGLVLSPPHGERNMFI</sequence>
<protein>
    <submittedName>
        <fullName evidence="1">Uncharacterized protein</fullName>
    </submittedName>
</protein>
<name>A0A383F5L9_9ZZZZ</name>
<organism evidence="1">
    <name type="scientific">marine metagenome</name>
    <dbReference type="NCBI Taxonomy" id="408172"/>
    <lineage>
        <taxon>unclassified sequences</taxon>
        <taxon>metagenomes</taxon>
        <taxon>ecological metagenomes</taxon>
    </lineage>
</organism>
<dbReference type="AlphaFoldDB" id="A0A383F5L9"/>
<gene>
    <name evidence="1" type="ORF">METZ01_LOCUS516522</name>
</gene>